<evidence type="ECO:0000313" key="2">
    <source>
        <dbReference type="Proteomes" id="UP001597344"/>
    </source>
</evidence>
<dbReference type="RefSeq" id="WP_378321270.1">
    <property type="nucleotide sequence ID" value="NZ_JBHUHY010000016.1"/>
</dbReference>
<gene>
    <name evidence="1" type="ORF">ACFSJT_15695</name>
</gene>
<name>A0ABW5B0G5_9FLAO</name>
<dbReference type="PROSITE" id="PS51257">
    <property type="entry name" value="PROKAR_LIPOPROTEIN"/>
    <property type="match status" value="1"/>
</dbReference>
<reference evidence="2" key="1">
    <citation type="journal article" date="2019" name="Int. J. Syst. Evol. Microbiol.">
        <title>The Global Catalogue of Microorganisms (GCM) 10K type strain sequencing project: providing services to taxonomists for standard genome sequencing and annotation.</title>
        <authorList>
            <consortium name="The Broad Institute Genomics Platform"/>
            <consortium name="The Broad Institute Genome Sequencing Center for Infectious Disease"/>
            <person name="Wu L."/>
            <person name="Ma J."/>
        </authorList>
    </citation>
    <scope>NUCLEOTIDE SEQUENCE [LARGE SCALE GENOMIC DNA]</scope>
    <source>
        <strain evidence="2">DT92</strain>
    </source>
</reference>
<dbReference type="EC" id="1.-.-.-" evidence="1"/>
<keyword evidence="1" id="KW-0560">Oxidoreductase</keyword>
<evidence type="ECO:0000313" key="1">
    <source>
        <dbReference type="EMBL" id="MFD2188247.1"/>
    </source>
</evidence>
<organism evidence="1 2">
    <name type="scientific">Aquimarina celericrescens</name>
    <dbReference type="NCBI Taxonomy" id="1964542"/>
    <lineage>
        <taxon>Bacteria</taxon>
        <taxon>Pseudomonadati</taxon>
        <taxon>Bacteroidota</taxon>
        <taxon>Flavobacteriia</taxon>
        <taxon>Flavobacteriales</taxon>
        <taxon>Flavobacteriaceae</taxon>
        <taxon>Aquimarina</taxon>
    </lineage>
</organism>
<dbReference type="InterPro" id="IPR027056">
    <property type="entry name" value="Gluconate_2DH_su3"/>
</dbReference>
<accession>A0ABW5B0G5</accession>
<dbReference type="GO" id="GO:0016491">
    <property type="term" value="F:oxidoreductase activity"/>
    <property type="evidence" value="ECO:0007669"/>
    <property type="project" value="UniProtKB-KW"/>
</dbReference>
<protein>
    <submittedName>
        <fullName evidence="1">Gluconate 2-dehydrogenase subunit 3 family protein</fullName>
        <ecNumber evidence="1">1.-.-.-</ecNumber>
    </submittedName>
</protein>
<dbReference type="Proteomes" id="UP001597344">
    <property type="component" value="Unassembled WGS sequence"/>
</dbReference>
<dbReference type="Pfam" id="PF13618">
    <property type="entry name" value="Gluconate_2-dh3"/>
    <property type="match status" value="1"/>
</dbReference>
<proteinExistence type="predicted"/>
<dbReference type="EMBL" id="JBHUHY010000016">
    <property type="protein sequence ID" value="MFD2188247.1"/>
    <property type="molecule type" value="Genomic_DNA"/>
</dbReference>
<keyword evidence="2" id="KW-1185">Reference proteome</keyword>
<sequence>MINRRQALKNIGLSVGYIAATPTILSVLQSCTSEIKLDWVPQLLSEDEAKILDQLVDLIIPETDIPGAKSLNVPMFIDKYMNEVAKKEEAAMFKRSAGLVLEELGVNEDRPVKKIKIEEYDALLSKYLKSTKEQQETYNREVAQIKSLKDFESLSNEVSIFSFLSAVRDLSIWGFKTSEEIGENVLAYAPVPGEQIGCDSLEKLTGGKAWSL</sequence>
<comment type="caution">
    <text evidence="1">The sequence shown here is derived from an EMBL/GenBank/DDBJ whole genome shotgun (WGS) entry which is preliminary data.</text>
</comment>